<feature type="signal peptide" evidence="1">
    <location>
        <begin position="1"/>
        <end position="22"/>
    </location>
</feature>
<sequence length="495" mass="53368">MRLALLSTSVILSLIAMNPSHAQTRITLYSGTFDAVSQSYPSARMPGLALVNQPLTRELARGGNEIALDALPVAIDVGTVRFAPSSQGPRIASQRYDFALVDQNQLLSQSLGQRVVVEQATGNETRRFSGILISAGNGLTLAQDDGRVRVLARYDSFELERVPEGLSARPTLRWNIESPRAGKETFQLDYATGGLAWQAEYLAQLDGPAQSCRMAFSGAAQIVNRSGLDFPAAALTLVAGAPNQARPAGLAPPPAPAPMMARAKVADAYESAPAVQDSGEYHAYPLRQAVDLPNGSVQRVSLLDTAENIACLRRYEVGSARSGYRPSYPQVHPAPDEQTESVTTTLEFENTAKARLGVPLPAGRVRVFQADASGESLLGEAALGHTAAGQTVRLDLGTAFDLTARRKATDFRLADDRLSLTETIEVTLSNAKAQEVTVRVHEALGRWQDWEILDATAPWDKAHAQAVTFNLKVPAGKSTTLRYTVRYRWPAAVRP</sequence>
<evidence type="ECO:0000313" key="3">
    <source>
        <dbReference type="EMBL" id="MEJ1248932.1"/>
    </source>
</evidence>
<evidence type="ECO:0000313" key="4">
    <source>
        <dbReference type="Proteomes" id="UP001364472"/>
    </source>
</evidence>
<proteinExistence type="predicted"/>
<dbReference type="EMBL" id="JBBDHC010000004">
    <property type="protein sequence ID" value="MEJ1248932.1"/>
    <property type="molecule type" value="Genomic_DNA"/>
</dbReference>
<keyword evidence="4" id="KW-1185">Reference proteome</keyword>
<feature type="chain" id="PRO_5043869297" evidence="1">
    <location>
        <begin position="23"/>
        <end position="495"/>
    </location>
</feature>
<dbReference type="PANTHER" id="PTHR38075:SF1">
    <property type="entry name" value="DUF4139 DOMAIN-CONTAINING PROTEIN"/>
    <property type="match status" value="1"/>
</dbReference>
<evidence type="ECO:0000256" key="1">
    <source>
        <dbReference type="SAM" id="SignalP"/>
    </source>
</evidence>
<dbReference type="Proteomes" id="UP001364472">
    <property type="component" value="Unassembled WGS sequence"/>
</dbReference>
<gene>
    <name evidence="3" type="ORF">WB794_04470</name>
</gene>
<organism evidence="3 4">
    <name type="scientific">Denitratimonas tolerans</name>
    <dbReference type="NCBI Taxonomy" id="1338420"/>
    <lineage>
        <taxon>Bacteria</taxon>
        <taxon>Pseudomonadati</taxon>
        <taxon>Pseudomonadota</taxon>
        <taxon>Gammaproteobacteria</taxon>
        <taxon>Lysobacterales</taxon>
        <taxon>Lysobacteraceae</taxon>
        <taxon>Denitratimonas</taxon>
    </lineage>
</organism>
<feature type="domain" description="DUF4139" evidence="2">
    <location>
        <begin position="187"/>
        <end position="490"/>
    </location>
</feature>
<comment type="caution">
    <text evidence="3">The sequence shown here is derived from an EMBL/GenBank/DDBJ whole genome shotgun (WGS) entry which is preliminary data.</text>
</comment>
<keyword evidence="1" id="KW-0732">Signal</keyword>
<dbReference type="InterPro" id="IPR037291">
    <property type="entry name" value="DUF4139"/>
</dbReference>
<protein>
    <submittedName>
        <fullName evidence="3">DUF4139 domain-containing protein</fullName>
    </submittedName>
</protein>
<dbReference type="AlphaFoldDB" id="A0AAW9R3E4"/>
<accession>A0AAW9R3E4</accession>
<name>A0AAW9R3E4_9GAMM</name>
<dbReference type="PANTHER" id="PTHR38075">
    <property type="entry name" value="DUF4139 DOMAIN-CONTAINING PROTEIN"/>
    <property type="match status" value="1"/>
</dbReference>
<dbReference type="RefSeq" id="WP_337334648.1">
    <property type="nucleotide sequence ID" value="NZ_JBBDHC010000004.1"/>
</dbReference>
<dbReference type="Pfam" id="PF13598">
    <property type="entry name" value="DUF4139"/>
    <property type="match status" value="1"/>
</dbReference>
<evidence type="ECO:0000259" key="2">
    <source>
        <dbReference type="Pfam" id="PF13598"/>
    </source>
</evidence>
<reference evidence="3 4" key="1">
    <citation type="journal article" date="2016" name="Antonie Van Leeuwenhoek">
        <title>Denitratimonas tolerans gen. nov., sp. nov., a denitrifying bacterium isolated from a bioreactor for tannery wastewater treatment.</title>
        <authorList>
            <person name="Han S.I."/>
            <person name="Kim J.O."/>
            <person name="Lee Y.R."/>
            <person name="Ekpeghere K.I."/>
            <person name="Koh S.C."/>
            <person name="Whang K.S."/>
        </authorList>
    </citation>
    <scope>NUCLEOTIDE SEQUENCE [LARGE SCALE GENOMIC DNA]</scope>
    <source>
        <strain evidence="3 4">KACC 17565</strain>
    </source>
</reference>